<accession>A0A8X6NT55</accession>
<dbReference type="EMBL" id="BMAW01012816">
    <property type="protein sequence ID" value="GFT30561.1"/>
    <property type="molecule type" value="Genomic_DNA"/>
</dbReference>
<reference evidence="1" key="1">
    <citation type="submission" date="2020-08" db="EMBL/GenBank/DDBJ databases">
        <title>Multicomponent nature underlies the extraordinary mechanical properties of spider dragline silk.</title>
        <authorList>
            <person name="Kono N."/>
            <person name="Nakamura H."/>
            <person name="Mori M."/>
            <person name="Yoshida Y."/>
            <person name="Ohtoshi R."/>
            <person name="Malay A.D."/>
            <person name="Moran D.A.P."/>
            <person name="Tomita M."/>
            <person name="Numata K."/>
            <person name="Arakawa K."/>
        </authorList>
    </citation>
    <scope>NUCLEOTIDE SEQUENCE</scope>
</reference>
<gene>
    <name evidence="1" type="ORF">NPIL_199621</name>
</gene>
<sequence>MYPSSSFILLYPHHCGQFACPERMPNGTCRLLFLCNPPLCASLKRMATFAGIPFYTQGMTPKCHRNSDLVVMMSFGLEDRITFRLLGRILVFDSEICTSDITHGHDIRN</sequence>
<proteinExistence type="predicted"/>
<evidence type="ECO:0000313" key="1">
    <source>
        <dbReference type="EMBL" id="GFT30561.1"/>
    </source>
</evidence>
<name>A0A8X6NT55_NEPPI</name>
<evidence type="ECO:0000313" key="2">
    <source>
        <dbReference type="Proteomes" id="UP000887013"/>
    </source>
</evidence>
<dbReference type="AlphaFoldDB" id="A0A8X6NT55"/>
<dbReference type="OrthoDB" id="10499813at2759"/>
<organism evidence="1 2">
    <name type="scientific">Nephila pilipes</name>
    <name type="common">Giant wood spider</name>
    <name type="synonym">Nephila maculata</name>
    <dbReference type="NCBI Taxonomy" id="299642"/>
    <lineage>
        <taxon>Eukaryota</taxon>
        <taxon>Metazoa</taxon>
        <taxon>Ecdysozoa</taxon>
        <taxon>Arthropoda</taxon>
        <taxon>Chelicerata</taxon>
        <taxon>Arachnida</taxon>
        <taxon>Araneae</taxon>
        <taxon>Araneomorphae</taxon>
        <taxon>Entelegynae</taxon>
        <taxon>Araneoidea</taxon>
        <taxon>Nephilidae</taxon>
        <taxon>Nephila</taxon>
    </lineage>
</organism>
<protein>
    <submittedName>
        <fullName evidence="1">Uncharacterized protein</fullName>
    </submittedName>
</protein>
<comment type="caution">
    <text evidence="1">The sequence shown here is derived from an EMBL/GenBank/DDBJ whole genome shotgun (WGS) entry which is preliminary data.</text>
</comment>
<keyword evidence="2" id="KW-1185">Reference proteome</keyword>
<dbReference type="Proteomes" id="UP000887013">
    <property type="component" value="Unassembled WGS sequence"/>
</dbReference>